<dbReference type="STRING" id="85558.T45_00411"/>
<protein>
    <recommendedName>
        <fullName evidence="3">S-adenosyl methyltransferase</fullName>
    </recommendedName>
</protein>
<dbReference type="PIRSF" id="PIRSF017393">
    <property type="entry name" value="MTase_SAV2177"/>
    <property type="match status" value="1"/>
</dbReference>
<dbReference type="EMBL" id="AEJB01000052">
    <property type="protein sequence ID" value="ELP70648.1"/>
    <property type="molecule type" value="Genomic_DNA"/>
</dbReference>
<gene>
    <name evidence="1" type="ORF">STRTUCAR8_03735</name>
</gene>
<name>L7FGY9_STRT8</name>
<organism evidence="1 2">
    <name type="scientific">Streptomyces turgidiscabies (strain Car8)</name>
    <dbReference type="NCBI Taxonomy" id="698760"/>
    <lineage>
        <taxon>Bacteria</taxon>
        <taxon>Bacillati</taxon>
        <taxon>Actinomycetota</taxon>
        <taxon>Actinomycetes</taxon>
        <taxon>Kitasatosporales</taxon>
        <taxon>Streptomycetaceae</taxon>
        <taxon>Streptomyces</taxon>
    </lineage>
</organism>
<evidence type="ECO:0000313" key="2">
    <source>
        <dbReference type="Proteomes" id="UP000010931"/>
    </source>
</evidence>
<dbReference type="AlphaFoldDB" id="L7FGY9"/>
<dbReference type="SUPFAM" id="SSF53335">
    <property type="entry name" value="S-adenosyl-L-methionine-dependent methyltransferases"/>
    <property type="match status" value="1"/>
</dbReference>
<feature type="non-terminal residue" evidence="1">
    <location>
        <position position="1"/>
    </location>
</feature>
<dbReference type="InterPro" id="IPR029063">
    <property type="entry name" value="SAM-dependent_MTases_sf"/>
</dbReference>
<accession>L7FGY9</accession>
<evidence type="ECO:0000313" key="1">
    <source>
        <dbReference type="EMBL" id="ELP70648.1"/>
    </source>
</evidence>
<dbReference type="Pfam" id="PF04672">
    <property type="entry name" value="Methyltransf_19"/>
    <property type="match status" value="1"/>
</dbReference>
<dbReference type="Gene3D" id="3.40.50.150">
    <property type="entry name" value="Vaccinia Virus protein VP39"/>
    <property type="match status" value="1"/>
</dbReference>
<dbReference type="InterPro" id="IPR006764">
    <property type="entry name" value="SAM_dep_MeTrfase_SAV2177_type"/>
</dbReference>
<evidence type="ECO:0008006" key="3">
    <source>
        <dbReference type="Google" id="ProtNLM"/>
    </source>
</evidence>
<dbReference type="PATRIC" id="fig|698760.3.peg.715"/>
<comment type="caution">
    <text evidence="1">The sequence shown here is derived from an EMBL/GenBank/DDBJ whole genome shotgun (WGS) entry which is preliminary data.</text>
</comment>
<reference evidence="1 2" key="1">
    <citation type="journal article" date="2011" name="Plasmid">
        <title>Streptomyces turgidiscabies Car8 contains a modular pathogenicity island that shares virulence genes with other actinobacterial plant pathogens.</title>
        <authorList>
            <person name="Huguet-Tapia J.C."/>
            <person name="Badger J.H."/>
            <person name="Loria R."/>
            <person name="Pettis G.S."/>
        </authorList>
    </citation>
    <scope>NUCLEOTIDE SEQUENCE [LARGE SCALE GENOMIC DNA]</scope>
    <source>
        <strain evidence="1 2">Car8</strain>
    </source>
</reference>
<dbReference type="Proteomes" id="UP000010931">
    <property type="component" value="Unassembled WGS sequence"/>
</dbReference>
<proteinExistence type="predicted"/>
<keyword evidence="2" id="KW-1185">Reference proteome</keyword>
<sequence>GRGDDAGMSESEQRIDTSVPHSARIWNYWLGGKDNYPVDEAAGDAYTAVFPGIVTIARSSRAFLGRTIRHLAGEAGIRQFLDVGTGLPTVDNTHEVAQSVAPDARIVYVDHDPLVLTHARALLTSTPEGATDYVDADLYDTERILASAAKTLDLTRPTALILSGILGHVADYEAARGIVRDLMAGLPSGSYLSLNEGSRGTDPAYEQAQDAYNETGAVPYFLRPVEQIEAYFEGLDLVAPGVVSVPLWRPEASASGVAAPAIGQHGGLGRKP</sequence>